<feature type="compositionally biased region" description="Basic and acidic residues" evidence="1">
    <location>
        <begin position="45"/>
        <end position="55"/>
    </location>
</feature>
<sequence length="245" mass="26846">MNLFGPLLSYLPAEEVFTSQTDQSQPVSESNHIPKHQSNPVRDLSTSDRAKQEKDVNDVRSLSVFSKLVECEHTENTPVSVKHGKALVVKEDLVAESIVDGSTKAIDEPDNLDLVNGDEPANLVFGTGNLLSQIDEIELIDTGAELADVVEEKDNLDTGSSNGSHSRVVKPDEAMVQKPDEKLRTGRLGLPYDLIITSKDDVTEYVEVKTTVSSQKDWESVAGALSDPDKVYDFALYLKDKFGAK</sequence>
<dbReference type="EMBL" id="SPHZ02000006">
    <property type="protein sequence ID" value="KAF0913208.1"/>
    <property type="molecule type" value="Genomic_DNA"/>
</dbReference>
<keyword evidence="3" id="KW-1185">Reference proteome</keyword>
<accession>A0A6G1DKQ7</accession>
<dbReference type="Proteomes" id="UP000479710">
    <property type="component" value="Unassembled WGS sequence"/>
</dbReference>
<evidence type="ECO:0000313" key="3">
    <source>
        <dbReference type="Proteomes" id="UP000479710"/>
    </source>
</evidence>
<dbReference type="AlphaFoldDB" id="A0A6G1DKQ7"/>
<feature type="region of interest" description="Disordered" evidence="1">
    <location>
        <begin position="19"/>
        <end position="55"/>
    </location>
</feature>
<proteinExistence type="predicted"/>
<evidence type="ECO:0000313" key="2">
    <source>
        <dbReference type="EMBL" id="KAF0913208.1"/>
    </source>
</evidence>
<organism evidence="2 3">
    <name type="scientific">Oryza meyeriana var. granulata</name>
    <dbReference type="NCBI Taxonomy" id="110450"/>
    <lineage>
        <taxon>Eukaryota</taxon>
        <taxon>Viridiplantae</taxon>
        <taxon>Streptophyta</taxon>
        <taxon>Embryophyta</taxon>
        <taxon>Tracheophyta</taxon>
        <taxon>Spermatophyta</taxon>
        <taxon>Magnoliopsida</taxon>
        <taxon>Liliopsida</taxon>
        <taxon>Poales</taxon>
        <taxon>Poaceae</taxon>
        <taxon>BOP clade</taxon>
        <taxon>Oryzoideae</taxon>
        <taxon>Oryzeae</taxon>
        <taxon>Oryzinae</taxon>
        <taxon>Oryza</taxon>
        <taxon>Oryza meyeriana</taxon>
    </lineage>
</organism>
<dbReference type="OrthoDB" id="678502at2759"/>
<evidence type="ECO:0008006" key="4">
    <source>
        <dbReference type="Google" id="ProtNLM"/>
    </source>
</evidence>
<name>A0A6G1DKQ7_9ORYZ</name>
<protein>
    <recommendedName>
        <fullName evidence="4">Protein NO VEIN C-terminal domain-containing protein</fullName>
    </recommendedName>
</protein>
<comment type="caution">
    <text evidence="2">The sequence shown here is derived from an EMBL/GenBank/DDBJ whole genome shotgun (WGS) entry which is preliminary data.</text>
</comment>
<feature type="compositionally biased region" description="Polar residues" evidence="1">
    <location>
        <begin position="19"/>
        <end position="40"/>
    </location>
</feature>
<evidence type="ECO:0000256" key="1">
    <source>
        <dbReference type="SAM" id="MobiDB-lite"/>
    </source>
</evidence>
<reference evidence="2 3" key="1">
    <citation type="submission" date="2019-11" db="EMBL/GenBank/DDBJ databases">
        <title>Whole genome sequence of Oryza granulata.</title>
        <authorList>
            <person name="Li W."/>
        </authorList>
    </citation>
    <scope>NUCLEOTIDE SEQUENCE [LARGE SCALE GENOMIC DNA]</scope>
    <source>
        <strain evidence="3">cv. Menghai</strain>
        <tissue evidence="2">Leaf</tissue>
    </source>
</reference>
<gene>
    <name evidence="2" type="ORF">E2562_020371</name>
</gene>